<dbReference type="EMBL" id="FR824147">
    <property type="protein sequence ID" value="CCA20736.1"/>
    <property type="molecule type" value="Genomic_DNA"/>
</dbReference>
<dbReference type="Pfam" id="PF02263">
    <property type="entry name" value="GBP"/>
    <property type="match status" value="1"/>
</dbReference>
<keyword evidence="1" id="KW-0175">Coiled coil</keyword>
<dbReference type="AlphaFoldDB" id="F0WHJ8"/>
<dbReference type="SUPFAM" id="SSF52540">
    <property type="entry name" value="P-loop containing nucleoside triphosphate hydrolases"/>
    <property type="match status" value="1"/>
</dbReference>
<gene>
    <name evidence="4" type="primary">AlNc14C102G6080</name>
    <name evidence="4" type="ORF">ALNC14_068790</name>
</gene>
<proteinExistence type="predicted"/>
<evidence type="ECO:0000313" key="4">
    <source>
        <dbReference type="EMBL" id="CCA20736.1"/>
    </source>
</evidence>
<accession>F0WHJ8</accession>
<feature type="region of interest" description="Disordered" evidence="2">
    <location>
        <begin position="838"/>
        <end position="863"/>
    </location>
</feature>
<dbReference type="HOGENOM" id="CLU_286124_0_0_1"/>
<dbReference type="InterPro" id="IPR027417">
    <property type="entry name" value="P-loop_NTPase"/>
</dbReference>
<dbReference type="GO" id="GO:0005525">
    <property type="term" value="F:GTP binding"/>
    <property type="evidence" value="ECO:0007669"/>
    <property type="project" value="InterPro"/>
</dbReference>
<sequence length="1004" mass="114683">MPSFKSMLFGETKPQAVKWLGMNQDERLGKAQMFVHSEAAQNVLSPLGDFQVNIISIFGAARQGKSFLMNLLANQQDLFKISNLREPCTQGVDLSAHFVPLEQFSTFNGCSKVSNEGGESIQIGFVDAEGQGDRDITYDSRLVSPILLASKAVIFNWKDSLQADRILNLLAVLARAAQGIEVDKGRGKKVFGHLHIVFRDWSFVDSTPKEVYNDLFKQEKGRTEEVNVRNMARINLIEAFESINVWLFPVPVENTAVLREKIRFDQLQRPFQQRLREFRTSLSSQLRRPMLFGQKPVTARLLSQIVPLLVENLNGEEVIMPESIYSSLVRAEAKGIKENCENSITEYCEAISVEEVLPSAELEKLLRNDIHLMIAEALEMIGSAPHSVKIEMEKSLWGFAEKEIRLAMHTNNEKISQKVSTLVNEVFENLQKDCKYIEKDLVPMNESLLQKKCKNLLDREMQRVKSLPIASSSISLKQELERVNQHAHILFEKLEVANARALQKVNAMMNEHVRSAKANMTKKIHESLEQRFTCKLPFTVTSFQSELEDLYREAIRLLKMEVGPKANVSSDFIEELETHKTQLAEDMNRRYLLEMRQILNEVGFSAKEDLIKEIGKRLDGKLPTDNEEIKKQIDDALQALKVNISQNLQGWTILKSDIALKSVELEKLGDMHAENYLEQNTKMKRELQARFEQQQYLNIKNEFDEKFRHELNKLEQPLEESTIDNIFARLVKMQAVKLMAMAPDDSNYNETKLSERIASDCKSTLQSQKELNRLANERRQALKEAEHEKRRCEQEREVTRQKDAEMKSAILLLKGTALWILTPLLNVEIMSEAEKFKSDIEQESSRLRSKLRQEAEESRKLKREIESMHLKTVSAEVHESASASKVDRKVDTLETSSVTVEELNEYEQPILRSKKRKVDEDVEMDSSLEETKKSPFKSKFKSTKAQAKGSSRASPNPKTTKSGTSPANKRISLAEARKAAQLEVLSRTQARANTLAASAKKRKK</sequence>
<evidence type="ECO:0000256" key="2">
    <source>
        <dbReference type="SAM" id="MobiDB-lite"/>
    </source>
</evidence>
<feature type="region of interest" description="Disordered" evidence="2">
    <location>
        <begin position="915"/>
        <end position="975"/>
    </location>
</feature>
<name>F0WHJ8_9STRA</name>
<evidence type="ECO:0000256" key="1">
    <source>
        <dbReference type="SAM" id="Coils"/>
    </source>
</evidence>
<reference evidence="4" key="2">
    <citation type="submission" date="2011-02" db="EMBL/GenBank/DDBJ databases">
        <authorList>
            <person name="MacLean D."/>
        </authorList>
    </citation>
    <scope>NUCLEOTIDE SEQUENCE</scope>
</reference>
<dbReference type="Gene3D" id="3.40.50.300">
    <property type="entry name" value="P-loop containing nucleotide triphosphate hydrolases"/>
    <property type="match status" value="1"/>
</dbReference>
<evidence type="ECO:0000259" key="3">
    <source>
        <dbReference type="Pfam" id="PF02263"/>
    </source>
</evidence>
<dbReference type="InterPro" id="IPR015894">
    <property type="entry name" value="Guanylate-bd_N"/>
</dbReference>
<protein>
    <submittedName>
        <fullName evidence="4">Uncharacterized protein AlNc14C102G6080</fullName>
    </submittedName>
</protein>
<dbReference type="PANTHER" id="PTHR10751">
    <property type="entry name" value="GUANYLATE BINDING PROTEIN"/>
    <property type="match status" value="1"/>
</dbReference>
<organism evidence="4">
    <name type="scientific">Albugo laibachii Nc14</name>
    <dbReference type="NCBI Taxonomy" id="890382"/>
    <lineage>
        <taxon>Eukaryota</taxon>
        <taxon>Sar</taxon>
        <taxon>Stramenopiles</taxon>
        <taxon>Oomycota</taxon>
        <taxon>Peronosporomycetes</taxon>
        <taxon>Albuginales</taxon>
        <taxon>Albuginaceae</taxon>
        <taxon>Albugo</taxon>
    </lineage>
</organism>
<feature type="coiled-coil region" evidence="1">
    <location>
        <begin position="764"/>
        <end position="802"/>
    </location>
</feature>
<dbReference type="GO" id="GO:0003924">
    <property type="term" value="F:GTPase activity"/>
    <property type="evidence" value="ECO:0007669"/>
    <property type="project" value="InterPro"/>
</dbReference>
<reference evidence="4" key="1">
    <citation type="journal article" date="2011" name="PLoS Biol.">
        <title>Gene gain and loss during evolution of obligate parasitism in the white rust pathogen of Arabidopsis thaliana.</title>
        <authorList>
            <person name="Kemen E."/>
            <person name="Gardiner A."/>
            <person name="Schultz-Larsen T."/>
            <person name="Kemen A.C."/>
            <person name="Balmuth A.L."/>
            <person name="Robert-Seilaniantz A."/>
            <person name="Bailey K."/>
            <person name="Holub E."/>
            <person name="Studholme D.J."/>
            <person name="Maclean D."/>
            <person name="Jones J.D."/>
        </authorList>
    </citation>
    <scope>NUCLEOTIDE SEQUENCE</scope>
</reference>
<feature type="domain" description="Guanylate-binding protein N-terminal" evidence="3">
    <location>
        <begin position="32"/>
        <end position="282"/>
    </location>
</feature>
<feature type="compositionally biased region" description="Polar residues" evidence="2">
    <location>
        <begin position="948"/>
        <end position="967"/>
    </location>
</feature>